<reference evidence="4" key="1">
    <citation type="submission" date="2025-08" db="UniProtKB">
        <authorList>
            <consortium name="RefSeq"/>
        </authorList>
    </citation>
    <scope>IDENTIFICATION</scope>
    <source>
        <tissue evidence="4">Muscle</tissue>
    </source>
</reference>
<evidence type="ECO:0000256" key="1">
    <source>
        <dbReference type="SAM" id="MobiDB-lite"/>
    </source>
</evidence>
<feature type="region of interest" description="Disordered" evidence="1">
    <location>
        <begin position="400"/>
        <end position="429"/>
    </location>
</feature>
<feature type="region of interest" description="Disordered" evidence="1">
    <location>
        <begin position="58"/>
        <end position="101"/>
    </location>
</feature>
<dbReference type="RefSeq" id="XP_019506491.1">
    <property type="nucleotide sequence ID" value="XM_019650946.1"/>
</dbReference>
<dbReference type="OrthoDB" id="8921675at2759"/>
<dbReference type="InterPro" id="IPR037694">
    <property type="entry name" value="MTNAP1"/>
</dbReference>
<feature type="region of interest" description="Disordered" evidence="1">
    <location>
        <begin position="120"/>
        <end position="187"/>
    </location>
</feature>
<dbReference type="CTD" id="55028"/>
<gene>
    <name evidence="4" type="primary">CUNH17orf80</name>
</gene>
<evidence type="ECO:0000256" key="2">
    <source>
        <dbReference type="SAM" id="Phobius"/>
    </source>
</evidence>
<name>A0A8B7RZE9_HIPAR</name>
<proteinExistence type="predicted"/>
<keyword evidence="2" id="KW-0472">Membrane</keyword>
<dbReference type="PANTHER" id="PTHR16270">
    <property type="entry name" value="HYPOTHETICAL LOC287798"/>
    <property type="match status" value="1"/>
</dbReference>
<accession>A0A8B7RZE9</accession>
<keyword evidence="3" id="KW-1185">Reference proteome</keyword>
<feature type="compositionally biased region" description="Polar residues" evidence="1">
    <location>
        <begin position="415"/>
        <end position="427"/>
    </location>
</feature>
<feature type="compositionally biased region" description="Basic and acidic residues" evidence="1">
    <location>
        <begin position="58"/>
        <end position="81"/>
    </location>
</feature>
<protein>
    <submittedName>
        <fullName evidence="4">Uncharacterized protein C17orf80 homolog</fullName>
    </submittedName>
</protein>
<organism evidence="3 4">
    <name type="scientific">Hipposideros armiger</name>
    <name type="common">Great Himalayan leaf-nosed bat</name>
    <dbReference type="NCBI Taxonomy" id="186990"/>
    <lineage>
        <taxon>Eukaryota</taxon>
        <taxon>Metazoa</taxon>
        <taxon>Chordata</taxon>
        <taxon>Craniata</taxon>
        <taxon>Vertebrata</taxon>
        <taxon>Euteleostomi</taxon>
        <taxon>Mammalia</taxon>
        <taxon>Eutheria</taxon>
        <taxon>Laurasiatheria</taxon>
        <taxon>Chiroptera</taxon>
        <taxon>Yinpterochiroptera</taxon>
        <taxon>Rhinolophoidea</taxon>
        <taxon>Hipposideridae</taxon>
        <taxon>Hipposideros</taxon>
    </lineage>
</organism>
<feature type="transmembrane region" description="Helical" evidence="2">
    <location>
        <begin position="542"/>
        <end position="561"/>
    </location>
</feature>
<dbReference type="Proteomes" id="UP000694851">
    <property type="component" value="Unplaced"/>
</dbReference>
<keyword evidence="2" id="KW-0812">Transmembrane</keyword>
<evidence type="ECO:0000313" key="4">
    <source>
        <dbReference type="RefSeq" id="XP_019506491.1"/>
    </source>
</evidence>
<dbReference type="KEGG" id="hai:109387204"/>
<feature type="compositionally biased region" description="Basic and acidic residues" evidence="1">
    <location>
        <begin position="140"/>
        <end position="163"/>
    </location>
</feature>
<sequence length="571" mass="63994">MEVCPYCKKPFKRLKSHLPHCKMIGPTIPADQNVCQSKQATLSPAKKMKSPIKDLNKAKERELGTKSEKRNTKLIRDKPKQTTESFPVPATGLERASNTKADKDIKNQIQLSFKIFKNPEPKITSQGETKARFCASKNTTKRELPKELPKSGERRSNPSETKESLPLGPMEPCLSNQDRKHSSALPNDVQTTSAHLKLDKIDPSRQKLQVKLLDMPIGDYHSSPRKLNYGDERVRTSFLSDERDTKARDHLSEVSTNVRETENQEKNRESQILAFKVSPLGKIQVKKNQGKGLILEVEAHGNKGHAEKSVSVTKMQECPSVSDDSKNFSTDDSATETKSRDECPSLNLFTPRETACNEFLSVSQSRNPSLASLAIKFLQEEKAATCNRNRVPDAKALMESEDQASLQPPPGCWPQASNPGCQQSLHSAQRHISKSPFTHQMDVPEKKALPSSLGLEWFPELYPGYLGLGVLPGKPRYWNSVAQKPLLISPQGERLSQVPLLGRSLTALRSWEPPARLATSTVALMRLLGAVQRGWIRCSARVGGLTMLVTGYFALCYSWSFRHLRLRRWRQ</sequence>
<feature type="compositionally biased region" description="Basic and acidic residues" evidence="1">
    <location>
        <begin position="242"/>
        <end position="252"/>
    </location>
</feature>
<dbReference type="AlphaFoldDB" id="A0A8B7RZE9"/>
<dbReference type="PANTHER" id="PTHR16270:SF5">
    <property type="entry name" value="HYPOTHETICAL LOC287798"/>
    <property type="match status" value="1"/>
</dbReference>
<feature type="region of interest" description="Disordered" evidence="1">
    <location>
        <begin position="317"/>
        <end position="346"/>
    </location>
</feature>
<dbReference type="GeneID" id="109387204"/>
<feature type="region of interest" description="Disordered" evidence="1">
    <location>
        <begin position="242"/>
        <end position="265"/>
    </location>
</feature>
<keyword evidence="2" id="KW-1133">Transmembrane helix</keyword>
<evidence type="ECO:0000313" key="3">
    <source>
        <dbReference type="Proteomes" id="UP000694851"/>
    </source>
</evidence>